<feature type="non-terminal residue" evidence="1">
    <location>
        <position position="1"/>
    </location>
</feature>
<comment type="caution">
    <text evidence="1">The sequence shown here is derived from an EMBL/GenBank/DDBJ whole genome shotgun (WGS) entry which is preliminary data.</text>
</comment>
<evidence type="ECO:0000313" key="1">
    <source>
        <dbReference type="EMBL" id="NEH96175.1"/>
    </source>
</evidence>
<dbReference type="AlphaFoldDB" id="A0A6N9ZTB9"/>
<dbReference type="Proteomes" id="UP000468864">
    <property type="component" value="Unassembled WGS sequence"/>
</dbReference>
<evidence type="ECO:0000313" key="2">
    <source>
        <dbReference type="Proteomes" id="UP000468864"/>
    </source>
</evidence>
<reference evidence="1 2" key="1">
    <citation type="submission" date="2019-12" db="EMBL/GenBank/DDBJ databases">
        <title>Rhizobium genotypes associated with high levels of biological nitrogen fixation by grain legumes in a temperate-maritime cropping system.</title>
        <authorList>
            <person name="Maluk M."/>
            <person name="Francesc Ferrando Molina F."/>
            <person name="Lopez Del Egido L."/>
            <person name="Lafos M."/>
            <person name="Langarica-Fuentes A."/>
            <person name="Gebre Yohannes G."/>
            <person name="Young M.W."/>
            <person name="Martin P."/>
            <person name="Gantlett R."/>
            <person name="Kenicer G."/>
            <person name="Hawes C."/>
            <person name="Begg G.S."/>
            <person name="Quilliam R.S."/>
            <person name="Squire G.R."/>
            <person name="Poole P.S."/>
            <person name="Young P.W."/>
            <person name="Iannetta P.M."/>
            <person name="James E.K."/>
        </authorList>
    </citation>
    <scope>NUCLEOTIDE SEQUENCE [LARGE SCALE GENOMIC DNA]</scope>
    <source>
        <strain evidence="1 2">JHI2449</strain>
    </source>
</reference>
<sequence length="53" mass="5985">QGFRSVAGLQPFISIFSAIRNLFVPPHWKRSALSTHIHRIRATQWKAVTAAIT</sequence>
<protein>
    <submittedName>
        <fullName evidence="1">IS6 family transposase</fullName>
    </submittedName>
</protein>
<name>A0A6N9ZTB9_9HYPH</name>
<accession>A0A6N9ZTB9</accession>
<gene>
    <name evidence="1" type="ORF">GR206_35410</name>
</gene>
<dbReference type="EMBL" id="WUEP01000176">
    <property type="protein sequence ID" value="NEH96175.1"/>
    <property type="molecule type" value="Genomic_DNA"/>
</dbReference>
<proteinExistence type="predicted"/>
<organism evidence="1 2">
    <name type="scientific">Rhizobium laguerreae</name>
    <dbReference type="NCBI Taxonomy" id="1076926"/>
    <lineage>
        <taxon>Bacteria</taxon>
        <taxon>Pseudomonadati</taxon>
        <taxon>Pseudomonadota</taxon>
        <taxon>Alphaproteobacteria</taxon>
        <taxon>Hyphomicrobiales</taxon>
        <taxon>Rhizobiaceae</taxon>
        <taxon>Rhizobium/Agrobacterium group</taxon>
        <taxon>Rhizobium</taxon>
    </lineage>
</organism>